<organism evidence="1 2">
    <name type="scientific">Melastoma candidum</name>
    <dbReference type="NCBI Taxonomy" id="119954"/>
    <lineage>
        <taxon>Eukaryota</taxon>
        <taxon>Viridiplantae</taxon>
        <taxon>Streptophyta</taxon>
        <taxon>Embryophyta</taxon>
        <taxon>Tracheophyta</taxon>
        <taxon>Spermatophyta</taxon>
        <taxon>Magnoliopsida</taxon>
        <taxon>eudicotyledons</taxon>
        <taxon>Gunneridae</taxon>
        <taxon>Pentapetalae</taxon>
        <taxon>rosids</taxon>
        <taxon>malvids</taxon>
        <taxon>Myrtales</taxon>
        <taxon>Melastomataceae</taxon>
        <taxon>Melastomatoideae</taxon>
        <taxon>Melastomateae</taxon>
        <taxon>Melastoma</taxon>
    </lineage>
</organism>
<dbReference type="EMBL" id="CM042886">
    <property type="protein sequence ID" value="KAI4341272.1"/>
    <property type="molecule type" value="Genomic_DNA"/>
</dbReference>
<keyword evidence="2" id="KW-1185">Reference proteome</keyword>
<evidence type="ECO:0000313" key="1">
    <source>
        <dbReference type="EMBL" id="KAI4341272.1"/>
    </source>
</evidence>
<gene>
    <name evidence="1" type="ORF">MLD38_026012</name>
</gene>
<proteinExistence type="predicted"/>
<comment type="caution">
    <text evidence="1">The sequence shown here is derived from an EMBL/GenBank/DDBJ whole genome shotgun (WGS) entry which is preliminary data.</text>
</comment>
<sequence length="427" mass="47745">MTGLPIKRLLILKAEKFKKTNIFSKDYVPSPDLWLPRDDAVLCAAVHEYGSNWSLGSDVLNWMPTGGCYRGRYRHPVHCFERFRELIQRYVLCSTENPNNERLMASGKALKDQVKMLLDVIMELPNNELLLQRHFTALLASVWRVTSREDQQKCVLLPRNDFHRNGMILGSVSYVFHHPLLNSVAKVKMVNLNRSREVVAAALHDSSHQLNEMVGLPEKLVESSSPPREEFLEITLELQQEKDESDPLPSIIKLPMYGPPPLPSITAEHNQVKSSGDILESRFREAARSCVEGISSCSVSDSSTGHSSQKSQSLGKHKLPPDIIKPIKCRFTKTCSDLGESGHLTIERFFLPSPAASLRNFTHGVDVLCPTTDYLALEGVLSDFSLVIDGGFPSEPESKDMVLHSYVPGLTSGLDDFSSYPEFPDIG</sequence>
<reference evidence="2" key="1">
    <citation type="journal article" date="2023" name="Front. Plant Sci.">
        <title>Chromosomal-level genome assembly of Melastoma candidum provides insights into trichome evolution.</title>
        <authorList>
            <person name="Zhong Y."/>
            <person name="Wu W."/>
            <person name="Sun C."/>
            <person name="Zou P."/>
            <person name="Liu Y."/>
            <person name="Dai S."/>
            <person name="Zhou R."/>
        </authorList>
    </citation>
    <scope>NUCLEOTIDE SEQUENCE [LARGE SCALE GENOMIC DNA]</scope>
</reference>
<accession>A0ACB9NY81</accession>
<dbReference type="Proteomes" id="UP001057402">
    <property type="component" value="Chromosome 7"/>
</dbReference>
<name>A0ACB9NY81_9MYRT</name>
<evidence type="ECO:0000313" key="2">
    <source>
        <dbReference type="Proteomes" id="UP001057402"/>
    </source>
</evidence>
<protein>
    <submittedName>
        <fullName evidence="1">Uncharacterized protein</fullName>
    </submittedName>
</protein>